<gene>
    <name evidence="7 11" type="primary">nadE</name>
    <name evidence="11" type="ORF">CLORAM_00945</name>
</gene>
<comment type="caution">
    <text evidence="11">The sequence shown here is derived from an EMBL/GenBank/DDBJ whole genome shotgun (WGS) entry which is preliminary data.</text>
</comment>
<dbReference type="InterPro" id="IPR022310">
    <property type="entry name" value="NAD/GMP_synthase"/>
</dbReference>
<keyword evidence="12" id="KW-1185">Reference proteome</keyword>
<dbReference type="InterPro" id="IPR041856">
    <property type="entry name" value="NAD+_synth_C"/>
</dbReference>
<keyword evidence="5 7" id="KW-0067">ATP-binding</keyword>
<accession>B0N3C7</accession>
<dbReference type="CDD" id="cd07570">
    <property type="entry name" value="GAT_Gln-NAD-synth"/>
    <property type="match status" value="1"/>
</dbReference>
<reference evidence="11" key="2">
    <citation type="submission" date="2014-06" db="EMBL/GenBank/DDBJ databases">
        <title>Draft genome sequence of Clostridium ramosum(DSM 1402).</title>
        <authorList>
            <person name="Sudarsanam P."/>
            <person name="Ley R."/>
            <person name="Guruge J."/>
            <person name="Turnbaugh P.J."/>
            <person name="Mahowald M."/>
            <person name="Liep D."/>
            <person name="Gordon J."/>
        </authorList>
    </citation>
    <scope>NUCLEOTIDE SEQUENCE</scope>
    <source>
        <strain evidence="11">DSM 1402</strain>
    </source>
</reference>
<dbReference type="Gene3D" id="1.10.10.1140">
    <property type="entry name" value="Glutamine-dependent NAD+ synthetase, C-terminal domain"/>
    <property type="match status" value="1"/>
</dbReference>
<dbReference type="NCBIfam" id="TIGR00552">
    <property type="entry name" value="nadE"/>
    <property type="match status" value="1"/>
</dbReference>
<evidence type="ECO:0000256" key="8">
    <source>
        <dbReference type="PIRNR" id="PIRNR006630"/>
    </source>
</evidence>
<feature type="binding site" evidence="7">
    <location>
        <position position="473"/>
    </location>
    <ligand>
        <name>deamido-NAD(+)</name>
        <dbReference type="ChEBI" id="CHEBI:58437"/>
        <note>ligand shared between two neighboring subunits</note>
    </ligand>
</feature>
<comment type="pathway">
    <text evidence="1 7 8">Cofactor biosynthesis; NAD(+) biosynthesis; NAD(+) from deamido-NAD(+) (L-Gln route): step 1/1.</text>
</comment>
<comment type="function">
    <text evidence="7">Catalyzes the ATP-dependent amidation of deamido-NAD to form NAD. Uses L-glutamine as a nitrogen source.</text>
</comment>
<keyword evidence="4 7" id="KW-0547">Nucleotide-binding</keyword>
<feature type="binding site" evidence="7">
    <location>
        <position position="207"/>
    </location>
    <ligand>
        <name>L-glutamine</name>
        <dbReference type="ChEBI" id="CHEBI:58359"/>
    </ligand>
</feature>
<evidence type="ECO:0000313" key="11">
    <source>
        <dbReference type="EMBL" id="EDS18949.1"/>
    </source>
</evidence>
<evidence type="ECO:0000256" key="6">
    <source>
        <dbReference type="ARBA" id="ARBA00023027"/>
    </source>
</evidence>
<dbReference type="GO" id="GO:0005524">
    <property type="term" value="F:ATP binding"/>
    <property type="evidence" value="ECO:0007669"/>
    <property type="project" value="UniProtKB-UniRule"/>
</dbReference>
<dbReference type="GO" id="GO:0005737">
    <property type="term" value="C:cytoplasm"/>
    <property type="evidence" value="ECO:0007669"/>
    <property type="project" value="InterPro"/>
</dbReference>
<feature type="domain" description="CN hydrolase" evidence="10">
    <location>
        <begin position="16"/>
        <end position="278"/>
    </location>
</feature>
<dbReference type="UniPathway" id="UPA00253">
    <property type="reaction ID" value="UER00334"/>
</dbReference>
<organism evidence="11 12">
    <name type="scientific">Thomasclavelia ramosa DSM 1402</name>
    <dbReference type="NCBI Taxonomy" id="445974"/>
    <lineage>
        <taxon>Bacteria</taxon>
        <taxon>Bacillati</taxon>
        <taxon>Bacillota</taxon>
        <taxon>Erysipelotrichia</taxon>
        <taxon>Erysipelotrichales</taxon>
        <taxon>Coprobacillaceae</taxon>
        <taxon>Thomasclavelia</taxon>
    </lineage>
</organism>
<dbReference type="Pfam" id="PF00795">
    <property type="entry name" value="CN_hydrolase"/>
    <property type="match status" value="1"/>
</dbReference>
<dbReference type="InterPro" id="IPR014729">
    <property type="entry name" value="Rossmann-like_a/b/a_fold"/>
</dbReference>
<evidence type="ECO:0000256" key="5">
    <source>
        <dbReference type="ARBA" id="ARBA00022840"/>
    </source>
</evidence>
<dbReference type="GO" id="GO:0009435">
    <property type="term" value="P:NAD+ biosynthetic process"/>
    <property type="evidence" value="ECO:0007669"/>
    <property type="project" value="UniProtKB-UniRule"/>
</dbReference>
<evidence type="ECO:0000256" key="1">
    <source>
        <dbReference type="ARBA" id="ARBA00005188"/>
    </source>
</evidence>
<protein>
    <recommendedName>
        <fullName evidence="7 8">Glutamine-dependent NAD(+) synthetase</fullName>
        <ecNumber evidence="7 8">6.3.5.1</ecNumber>
    </recommendedName>
    <alternativeName>
        <fullName evidence="7 8">NAD(+) synthase [glutamine-hydrolyzing]</fullName>
    </alternativeName>
</protein>
<feature type="active site" description="Proton acceptor; for glutaminase activity" evidence="7">
    <location>
        <position position="56"/>
    </location>
</feature>
<dbReference type="InterPro" id="IPR003010">
    <property type="entry name" value="C-N_Hydrolase"/>
</dbReference>
<comment type="similarity">
    <text evidence="2 7 8">In the C-terminal section; belongs to the NAD synthetase family.</text>
</comment>
<dbReference type="Proteomes" id="UP000005798">
    <property type="component" value="Unassembled WGS sequence"/>
</dbReference>
<feature type="binding site" evidence="7">
    <location>
        <begin position="478"/>
        <end position="481"/>
    </location>
    <ligand>
        <name>deamido-NAD(+)</name>
        <dbReference type="ChEBI" id="CHEBI:58437"/>
        <note>ligand shared between two neighboring subunits</note>
    </ligand>
</feature>
<evidence type="ECO:0000259" key="10">
    <source>
        <dbReference type="PROSITE" id="PS50263"/>
    </source>
</evidence>
<dbReference type="eggNOG" id="COG0388">
    <property type="taxonomic scope" value="Bacteria"/>
</dbReference>
<dbReference type="PANTHER" id="PTHR23090:SF9">
    <property type="entry name" value="GLUTAMINE-DEPENDENT NAD(+) SYNTHETASE"/>
    <property type="match status" value="1"/>
</dbReference>
<dbReference type="GO" id="GO:0003952">
    <property type="term" value="F:NAD+ synthase (glutamine-hydrolyzing) activity"/>
    <property type="evidence" value="ECO:0007669"/>
    <property type="project" value="UniProtKB-UniRule"/>
</dbReference>
<feature type="binding site" evidence="7">
    <location>
        <position position="444"/>
    </location>
    <ligand>
        <name>deamido-NAD(+)</name>
        <dbReference type="ChEBI" id="CHEBI:58437"/>
        <note>ligand shared between two neighboring subunits</note>
    </ligand>
</feature>
<name>B0N3C7_9FIRM</name>
<evidence type="ECO:0000256" key="2">
    <source>
        <dbReference type="ARBA" id="ARBA00007145"/>
    </source>
</evidence>
<feature type="binding site" evidence="7">
    <location>
        <position position="213"/>
    </location>
    <ligand>
        <name>L-glutamine</name>
        <dbReference type="ChEBI" id="CHEBI:58359"/>
    </ligand>
</feature>
<dbReference type="InterPro" id="IPR014445">
    <property type="entry name" value="Gln-dep_NAD_synthase"/>
</dbReference>
<dbReference type="eggNOG" id="COG0171">
    <property type="taxonomic scope" value="Bacteria"/>
</dbReference>
<feature type="binding site" evidence="7">
    <location>
        <begin position="358"/>
        <end position="365"/>
    </location>
    <ligand>
        <name>ATP</name>
        <dbReference type="ChEBI" id="CHEBI:30616"/>
    </ligand>
</feature>
<dbReference type="PROSITE" id="PS50263">
    <property type="entry name" value="CN_HYDROLASE"/>
    <property type="match status" value="1"/>
</dbReference>
<reference evidence="11" key="1">
    <citation type="submission" date="2007-11" db="EMBL/GenBank/DDBJ databases">
        <authorList>
            <person name="Fulton L."/>
            <person name="Clifton S."/>
            <person name="Fulton B."/>
            <person name="Xu J."/>
            <person name="Minx P."/>
            <person name="Pepin K.H."/>
            <person name="Johnson M."/>
            <person name="Thiruvilangam P."/>
            <person name="Bhonagiri V."/>
            <person name="Nash W.E."/>
            <person name="Mardis E.R."/>
            <person name="Wilson R.K."/>
        </authorList>
    </citation>
    <scope>NUCLEOTIDE SEQUENCE [LARGE SCALE GENOMIC DNA]</scope>
    <source>
        <strain evidence="11">DSM 1402</strain>
    </source>
</reference>
<dbReference type="Gene3D" id="3.60.110.10">
    <property type="entry name" value="Carbon-nitrogen hydrolase"/>
    <property type="match status" value="1"/>
</dbReference>
<feature type="binding site" evidence="7">
    <location>
        <position position="468"/>
    </location>
    <ligand>
        <name>ATP</name>
        <dbReference type="ChEBI" id="CHEBI:30616"/>
    </ligand>
</feature>
<dbReference type="GO" id="GO:0008795">
    <property type="term" value="F:NAD+ synthase activity"/>
    <property type="evidence" value="ECO:0007669"/>
    <property type="project" value="UniProtKB-UniRule"/>
</dbReference>
<dbReference type="Pfam" id="PF02540">
    <property type="entry name" value="NAD_synthase"/>
    <property type="match status" value="1"/>
</dbReference>
<dbReference type="PANTHER" id="PTHR23090">
    <property type="entry name" value="NH 3 /GLUTAMINE-DEPENDENT NAD + SYNTHETASE"/>
    <property type="match status" value="1"/>
</dbReference>
<evidence type="ECO:0000256" key="9">
    <source>
        <dbReference type="RuleBase" id="RU003811"/>
    </source>
</evidence>
<dbReference type="CDD" id="cd00553">
    <property type="entry name" value="NAD_synthase"/>
    <property type="match status" value="1"/>
</dbReference>
<dbReference type="EMBL" id="ABFX02000004">
    <property type="protein sequence ID" value="EDS18949.1"/>
    <property type="molecule type" value="Genomic_DNA"/>
</dbReference>
<dbReference type="NCBIfam" id="NF002730">
    <property type="entry name" value="PRK02628.1"/>
    <property type="match status" value="1"/>
</dbReference>
<comment type="similarity">
    <text evidence="9">Belongs to the NAD synthetase family.</text>
</comment>
<dbReference type="SUPFAM" id="SSF56317">
    <property type="entry name" value="Carbon-nitrogen hydrolase"/>
    <property type="match status" value="1"/>
</dbReference>
<dbReference type="HAMAP" id="MF_02090">
    <property type="entry name" value="NadE_glutamine_dep"/>
    <property type="match status" value="1"/>
</dbReference>
<dbReference type="InterPro" id="IPR003694">
    <property type="entry name" value="NAD_synthase"/>
</dbReference>
<sequence>MYNIVIGGDIMKDGYIRVAAGSFETSIANVKNNSENICNLINEAYHNDARVLVLPELCLTGYTCEDLFNQDRLLNEAKQQLQTIITATNNKDLITIVGLPYQHLNSLYNVAAVIHQGALLALVPKTHIPNYQEFYEARRFEQAPKENTLTNFNGQKIPFGTHYVFASTTNSDFKFGVEICEDLWLPDAPSTKLALNGANLILNPSASNEITTKSDYRRLLVSSQSARLVCGYVYCNAGNGESTTDVVFSGHHIISENGTMIKESRGFDSELIYGDLDLKKLSSERRKMTTFKSYHNYETIYFDSTNIDLNTTYYYDPHPFVPSNRDLRAKRCKEVFDIQTRGLMQRLKATGIKKVVIGISGGLDSTLALLVCTMAFKKLNYDTKDIIAITMPCFGTTSRTKNNALGLMEELAVTSIEVDITESVRIQFRDIEQDENIHDVTYENVQARTRTEILMNKANQVGGLVIGTGDLSEVALGWSTYNGDHMSMYAVNVSVPKTLVRYLVDYIASLYHGEKLETILKDILDTPVSPELLPQENDQIVQKTEDIVGPYELHDFFIYHMVRFGDEPRKLYRKTKLAFKDKYDKKTIKKWLTKFYWRFFSQQFKRSCIPDGPKVGSVSLSPRGDWRMPSDANVSNWIDEIEKI</sequence>
<evidence type="ECO:0000313" key="12">
    <source>
        <dbReference type="Proteomes" id="UP000005798"/>
    </source>
</evidence>
<evidence type="ECO:0000256" key="4">
    <source>
        <dbReference type="ARBA" id="ARBA00022741"/>
    </source>
</evidence>
<feature type="active site" description="For glutaminase activity" evidence="7">
    <location>
        <position position="125"/>
    </location>
</feature>
<dbReference type="EC" id="6.3.5.1" evidence="7 8"/>
<feature type="binding site" evidence="7">
    <location>
        <position position="605"/>
    </location>
    <ligand>
        <name>deamido-NAD(+)</name>
        <dbReference type="ChEBI" id="CHEBI:58437"/>
        <note>ligand shared between two neighboring subunits</note>
    </ligand>
</feature>
<keyword evidence="3 7" id="KW-0436">Ligase</keyword>
<dbReference type="AlphaFoldDB" id="B0N3C7"/>
<comment type="catalytic activity">
    <reaction evidence="7 8">
        <text>deamido-NAD(+) + L-glutamine + ATP + H2O = L-glutamate + AMP + diphosphate + NAD(+) + H(+)</text>
        <dbReference type="Rhea" id="RHEA:24384"/>
        <dbReference type="ChEBI" id="CHEBI:15377"/>
        <dbReference type="ChEBI" id="CHEBI:15378"/>
        <dbReference type="ChEBI" id="CHEBI:29985"/>
        <dbReference type="ChEBI" id="CHEBI:30616"/>
        <dbReference type="ChEBI" id="CHEBI:33019"/>
        <dbReference type="ChEBI" id="CHEBI:57540"/>
        <dbReference type="ChEBI" id="CHEBI:58359"/>
        <dbReference type="ChEBI" id="CHEBI:58437"/>
        <dbReference type="ChEBI" id="CHEBI:456215"/>
        <dbReference type="EC" id="6.3.5.1"/>
    </reaction>
</comment>
<feature type="active site" description="Nucleophile; for glutaminase activity" evidence="7">
    <location>
        <position position="180"/>
    </location>
</feature>
<proteinExistence type="inferred from homology"/>
<dbReference type="SUPFAM" id="SSF52402">
    <property type="entry name" value="Adenine nucleotide alpha hydrolases-like"/>
    <property type="match status" value="1"/>
</dbReference>
<dbReference type="HOGENOM" id="CLU_025662_0_0_9"/>
<evidence type="ECO:0000256" key="7">
    <source>
        <dbReference type="HAMAP-Rule" id="MF_02090"/>
    </source>
</evidence>
<dbReference type="GO" id="GO:0004359">
    <property type="term" value="F:glutaminase activity"/>
    <property type="evidence" value="ECO:0007669"/>
    <property type="project" value="InterPro"/>
</dbReference>
<evidence type="ECO:0000256" key="3">
    <source>
        <dbReference type="ARBA" id="ARBA00022598"/>
    </source>
</evidence>
<dbReference type="Gene3D" id="3.40.50.620">
    <property type="entry name" value="HUPs"/>
    <property type="match status" value="1"/>
</dbReference>
<dbReference type="PIRSF" id="PIRSF006630">
    <property type="entry name" value="NADS_GAT"/>
    <property type="match status" value="1"/>
</dbReference>
<keyword evidence="6 7" id="KW-0520">NAD</keyword>
<dbReference type="InterPro" id="IPR036526">
    <property type="entry name" value="C-N_Hydrolase_sf"/>
</dbReference>
<feature type="binding site" evidence="7">
    <location>
        <position position="131"/>
    </location>
    <ligand>
        <name>L-glutamine</name>
        <dbReference type="ChEBI" id="CHEBI:58359"/>
    </ligand>
</feature>